<proteinExistence type="predicted"/>
<protein>
    <submittedName>
        <fullName evidence="2">Uncharacterized protein</fullName>
    </submittedName>
</protein>
<organism evidence="2">
    <name type="scientific">marine sediment metagenome</name>
    <dbReference type="NCBI Taxonomy" id="412755"/>
    <lineage>
        <taxon>unclassified sequences</taxon>
        <taxon>metagenomes</taxon>
        <taxon>ecological metagenomes</taxon>
    </lineage>
</organism>
<dbReference type="AlphaFoldDB" id="A0A0F9ARV3"/>
<dbReference type="EMBL" id="LAZR01041317">
    <property type="protein sequence ID" value="KKL12299.1"/>
    <property type="molecule type" value="Genomic_DNA"/>
</dbReference>
<evidence type="ECO:0000313" key="2">
    <source>
        <dbReference type="EMBL" id="KKL12299.1"/>
    </source>
</evidence>
<reference evidence="2" key="1">
    <citation type="journal article" date="2015" name="Nature">
        <title>Complex archaea that bridge the gap between prokaryotes and eukaryotes.</title>
        <authorList>
            <person name="Spang A."/>
            <person name="Saw J.H."/>
            <person name="Jorgensen S.L."/>
            <person name="Zaremba-Niedzwiedzka K."/>
            <person name="Martijn J."/>
            <person name="Lind A.E."/>
            <person name="van Eijk R."/>
            <person name="Schleper C."/>
            <person name="Guy L."/>
            <person name="Ettema T.J."/>
        </authorList>
    </citation>
    <scope>NUCLEOTIDE SEQUENCE</scope>
</reference>
<sequence length="147" mass="15844">MAIAVERPDGLFKVVEDGAVSLRIGRSGLLEETVRVMQTSALTLQDRLAVVGDSVEEPVRIDVIAAPDWQALDQKLQEQLSHGLGHDAVSGHAAMVVSAEARGFVTFTSSAVAEAGLPRPPPPRRGGSLRTGRNRRSWCLPRMEIQP</sequence>
<comment type="caution">
    <text evidence="2">The sequence shown here is derived from an EMBL/GenBank/DDBJ whole genome shotgun (WGS) entry which is preliminary data.</text>
</comment>
<name>A0A0F9ARV3_9ZZZZ</name>
<evidence type="ECO:0000256" key="1">
    <source>
        <dbReference type="SAM" id="MobiDB-lite"/>
    </source>
</evidence>
<accession>A0A0F9ARV3</accession>
<feature type="region of interest" description="Disordered" evidence="1">
    <location>
        <begin position="114"/>
        <end position="133"/>
    </location>
</feature>
<gene>
    <name evidence="2" type="ORF">LCGC14_2537150</name>
</gene>